<evidence type="ECO:0000313" key="4">
    <source>
        <dbReference type="Proteomes" id="UP000004358"/>
    </source>
</evidence>
<dbReference type="HOGENOM" id="CLU_041661_0_0_0"/>
<name>A3ZL66_9BACT</name>
<feature type="transmembrane region" description="Helical" evidence="1">
    <location>
        <begin position="20"/>
        <end position="40"/>
    </location>
</feature>
<evidence type="ECO:0000259" key="2">
    <source>
        <dbReference type="Pfam" id="PF07596"/>
    </source>
</evidence>
<dbReference type="Pfam" id="PF07963">
    <property type="entry name" value="N_methyl"/>
    <property type="match status" value="1"/>
</dbReference>
<protein>
    <recommendedName>
        <fullName evidence="2">DUF1559 domain-containing protein</fullName>
    </recommendedName>
</protein>
<accession>A3ZL66</accession>
<dbReference type="InterPro" id="IPR011453">
    <property type="entry name" value="DUF1559"/>
</dbReference>
<dbReference type="EMBL" id="AANZ01000001">
    <property type="protein sequence ID" value="EAQ82499.1"/>
    <property type="molecule type" value="Genomic_DNA"/>
</dbReference>
<dbReference type="PANTHER" id="PTHR30093:SF2">
    <property type="entry name" value="TYPE II SECRETION SYSTEM PROTEIN H"/>
    <property type="match status" value="1"/>
</dbReference>
<dbReference type="InterPro" id="IPR045584">
    <property type="entry name" value="Pilin-like"/>
</dbReference>
<feature type="domain" description="DUF1559" evidence="2">
    <location>
        <begin position="41"/>
        <end position="300"/>
    </location>
</feature>
<dbReference type="InterPro" id="IPR012902">
    <property type="entry name" value="N_methyl_site"/>
</dbReference>
<dbReference type="InterPro" id="IPR027558">
    <property type="entry name" value="Pre_pil_HX9DG_C"/>
</dbReference>
<keyword evidence="1" id="KW-1133">Transmembrane helix</keyword>
<dbReference type="Gene3D" id="3.30.700.10">
    <property type="entry name" value="Glycoprotein, Type 4 Pilin"/>
    <property type="match status" value="1"/>
</dbReference>
<reference evidence="3 4" key="1">
    <citation type="submission" date="2006-02" db="EMBL/GenBank/DDBJ databases">
        <authorList>
            <person name="Amann R."/>
            <person name="Ferriera S."/>
            <person name="Johnson J."/>
            <person name="Kravitz S."/>
            <person name="Halpern A."/>
            <person name="Remington K."/>
            <person name="Beeson K."/>
            <person name="Tran B."/>
            <person name="Rogers Y.-H."/>
            <person name="Friedman R."/>
            <person name="Venter J.C."/>
        </authorList>
    </citation>
    <scope>NUCLEOTIDE SEQUENCE [LARGE SCALE GENOMIC DNA]</scope>
    <source>
        <strain evidence="3 4">DSM 3645</strain>
    </source>
</reference>
<dbReference type="AlphaFoldDB" id="A3ZL66"/>
<comment type="caution">
    <text evidence="3">The sequence shown here is derived from an EMBL/GenBank/DDBJ whole genome shotgun (WGS) entry which is preliminary data.</text>
</comment>
<dbReference type="RefSeq" id="WP_002655369.1">
    <property type="nucleotide sequence ID" value="NZ_CH672377.1"/>
</dbReference>
<evidence type="ECO:0000256" key="1">
    <source>
        <dbReference type="SAM" id="Phobius"/>
    </source>
</evidence>
<keyword evidence="1" id="KW-0812">Transmembrane</keyword>
<dbReference type="PROSITE" id="PS00409">
    <property type="entry name" value="PROKAR_NTER_METHYL"/>
    <property type="match status" value="1"/>
</dbReference>
<dbReference type="SUPFAM" id="SSF54523">
    <property type="entry name" value="Pili subunits"/>
    <property type="match status" value="1"/>
</dbReference>
<dbReference type="OrthoDB" id="217153at2"/>
<dbReference type="NCBIfam" id="TIGR02532">
    <property type="entry name" value="IV_pilin_GFxxxE"/>
    <property type="match status" value="1"/>
</dbReference>
<organism evidence="3 4">
    <name type="scientific">Blastopirellula marina DSM 3645</name>
    <dbReference type="NCBI Taxonomy" id="314230"/>
    <lineage>
        <taxon>Bacteria</taxon>
        <taxon>Pseudomonadati</taxon>
        <taxon>Planctomycetota</taxon>
        <taxon>Planctomycetia</taxon>
        <taxon>Pirellulales</taxon>
        <taxon>Pirellulaceae</taxon>
        <taxon>Blastopirellula</taxon>
    </lineage>
</organism>
<dbReference type="NCBIfam" id="TIGR04294">
    <property type="entry name" value="pre_pil_HX9DG"/>
    <property type="match status" value="1"/>
</dbReference>
<proteinExistence type="predicted"/>
<dbReference type="Proteomes" id="UP000004358">
    <property type="component" value="Unassembled WGS sequence"/>
</dbReference>
<sequence length="318" mass="35046">MQPNTTLPILRSVRRGFTLVELLVVIAIIGVLIALLLPAVQQAREAARRMQCTNQMRQIALAQHNFHDTFRELPPGSQGNDPWGRDSWSYYGFILPFIEQTAMYEQLDFTNKINGNIGWGGDARINLLETMICPSDDTNIQEEAVPEWRNALHNYVVCYGDSNYNSGTPWNVVDGYTGTAGMFVPEKRAKLRDATDGLSNTLLVSEIITPTQQDVWSSMGRTQVAMGAGFTTYLTPNADANDRTNRCHTNLGGAMGAKCTQHADWDWGANVVAARSWHTGGVNAALADGSVRFVSETINVTTWRNLGGRSDGQVVGDY</sequence>
<evidence type="ECO:0000313" key="3">
    <source>
        <dbReference type="EMBL" id="EAQ82499.1"/>
    </source>
</evidence>
<dbReference type="eggNOG" id="COG4968">
    <property type="taxonomic scope" value="Bacteria"/>
</dbReference>
<keyword evidence="1" id="KW-0472">Membrane</keyword>
<dbReference type="PANTHER" id="PTHR30093">
    <property type="entry name" value="GENERAL SECRETION PATHWAY PROTEIN G"/>
    <property type="match status" value="1"/>
</dbReference>
<gene>
    <name evidence="3" type="ORF">DSM3645_08877</name>
</gene>
<dbReference type="Pfam" id="PF07596">
    <property type="entry name" value="SBP_bac_10"/>
    <property type="match status" value="1"/>
</dbReference>